<keyword evidence="1" id="KW-0677">Repeat</keyword>
<evidence type="ECO:0000313" key="5">
    <source>
        <dbReference type="Proteomes" id="UP001652600"/>
    </source>
</evidence>
<dbReference type="InterPro" id="IPR004087">
    <property type="entry name" value="KH_dom"/>
</dbReference>
<evidence type="ECO:0000256" key="3">
    <source>
        <dbReference type="SAM" id="MobiDB-lite"/>
    </source>
</evidence>
<evidence type="ECO:0000256" key="2">
    <source>
        <dbReference type="PROSITE-ProRule" id="PRU00117"/>
    </source>
</evidence>
<name>A0ABM3KUQ5_CUCME</name>
<feature type="non-terminal residue" evidence="6">
    <location>
        <position position="1"/>
    </location>
</feature>
<accession>A0ABM3KUQ5</accession>
<feature type="region of interest" description="Disordered" evidence="3">
    <location>
        <begin position="177"/>
        <end position="206"/>
    </location>
</feature>
<dbReference type="GeneID" id="127149698"/>
<proteinExistence type="predicted"/>
<dbReference type="SUPFAM" id="SSF54791">
    <property type="entry name" value="Eukaryotic type KH-domain (KH-domain type I)"/>
    <property type="match status" value="1"/>
</dbReference>
<dbReference type="Pfam" id="PF00013">
    <property type="entry name" value="KH_1"/>
    <property type="match status" value="1"/>
</dbReference>
<evidence type="ECO:0000256" key="1">
    <source>
        <dbReference type="ARBA" id="ARBA00022737"/>
    </source>
</evidence>
<gene>
    <name evidence="6" type="primary">LOC127149698</name>
</gene>
<sequence length="206" mass="22796">FTTRLLVPTSRIGCLIGKGGAIIIELRRLTKTNIRILSKKNLPQASIALENEMVWVSGDLVVVKEALVHIVTRLIANLFYREVALSAVLLYLPLTTDGSDSLSYDGKEGKRHGRGHSYSSGFGDFNDLAGGDGYESYSGSQIHILTLTCLIIAMGTVEKKPYEDKAVKLKAEYEKAFESQNGKNEDDDKEVEEIGEKEVEEIIEEE</sequence>
<dbReference type="InterPro" id="IPR004088">
    <property type="entry name" value="KH_dom_type_1"/>
</dbReference>
<dbReference type="PROSITE" id="PS50084">
    <property type="entry name" value="KH_TYPE_1"/>
    <property type="match status" value="1"/>
</dbReference>
<dbReference type="SMART" id="SM00322">
    <property type="entry name" value="KH"/>
    <property type="match status" value="1"/>
</dbReference>
<keyword evidence="2" id="KW-0694">RNA-binding</keyword>
<reference evidence="6" key="1">
    <citation type="submission" date="2025-08" db="UniProtKB">
        <authorList>
            <consortium name="RefSeq"/>
        </authorList>
    </citation>
    <scope>IDENTIFICATION</scope>
    <source>
        <tissue evidence="6">Stem</tissue>
    </source>
</reference>
<keyword evidence="5" id="KW-1185">Reference proteome</keyword>
<protein>
    <submittedName>
        <fullName evidence="6">Uncharacterized protein LOC127149698</fullName>
    </submittedName>
</protein>
<dbReference type="Proteomes" id="UP001652600">
    <property type="component" value="Chromosome 6"/>
</dbReference>
<evidence type="ECO:0000259" key="4">
    <source>
        <dbReference type="SMART" id="SM00322"/>
    </source>
</evidence>
<dbReference type="InterPro" id="IPR036612">
    <property type="entry name" value="KH_dom_type_1_sf"/>
</dbReference>
<dbReference type="Gene3D" id="3.30.1370.10">
    <property type="entry name" value="K Homology domain, type 1"/>
    <property type="match status" value="1"/>
</dbReference>
<dbReference type="PANTHER" id="PTHR10288">
    <property type="entry name" value="KH DOMAIN CONTAINING RNA BINDING PROTEIN"/>
    <property type="match status" value="1"/>
</dbReference>
<evidence type="ECO:0000313" key="6">
    <source>
        <dbReference type="RefSeq" id="XP_050941516.1"/>
    </source>
</evidence>
<dbReference type="RefSeq" id="XP_050941516.1">
    <property type="nucleotide sequence ID" value="XM_051085559.1"/>
</dbReference>
<feature type="domain" description="K Homology" evidence="4">
    <location>
        <begin position="1"/>
        <end position="75"/>
    </location>
</feature>
<organism evidence="5 6">
    <name type="scientific">Cucumis melo</name>
    <name type="common">Muskmelon</name>
    <dbReference type="NCBI Taxonomy" id="3656"/>
    <lineage>
        <taxon>Eukaryota</taxon>
        <taxon>Viridiplantae</taxon>
        <taxon>Streptophyta</taxon>
        <taxon>Embryophyta</taxon>
        <taxon>Tracheophyta</taxon>
        <taxon>Spermatophyta</taxon>
        <taxon>Magnoliopsida</taxon>
        <taxon>eudicotyledons</taxon>
        <taxon>Gunneridae</taxon>
        <taxon>Pentapetalae</taxon>
        <taxon>rosids</taxon>
        <taxon>fabids</taxon>
        <taxon>Cucurbitales</taxon>
        <taxon>Cucurbitaceae</taxon>
        <taxon>Benincaseae</taxon>
        <taxon>Cucumis</taxon>
    </lineage>
</organism>